<dbReference type="GO" id="GO:0005737">
    <property type="term" value="C:cytoplasm"/>
    <property type="evidence" value="ECO:0007669"/>
    <property type="project" value="UniProtKB-SubCell"/>
</dbReference>
<reference evidence="5 6" key="1">
    <citation type="journal article" date="2016" name="Nat. Commun.">
        <title>Thousands of microbial genomes shed light on interconnected biogeochemical processes in an aquifer system.</title>
        <authorList>
            <person name="Anantharaman K."/>
            <person name="Brown C.T."/>
            <person name="Hug L.A."/>
            <person name="Sharon I."/>
            <person name="Castelle C.J."/>
            <person name="Probst A.J."/>
            <person name="Thomas B.C."/>
            <person name="Singh A."/>
            <person name="Wilkins M.J."/>
            <person name="Karaoz U."/>
            <person name="Brodie E.L."/>
            <person name="Williams K.H."/>
            <person name="Hubbard S.S."/>
            <person name="Banfield J.F."/>
        </authorList>
    </citation>
    <scope>NUCLEOTIDE SEQUENCE [LARGE SCALE GENOMIC DNA]</scope>
</reference>
<keyword evidence="2" id="KW-0961">Cell wall biogenesis/degradation</keyword>
<comment type="pathway">
    <text evidence="2">Cell wall biogenesis; peptidoglycan biosynthesis.</text>
</comment>
<dbReference type="InterPro" id="IPR005761">
    <property type="entry name" value="UDP-N-AcMur-Glu-dNH2Pim_ligase"/>
</dbReference>
<dbReference type="Proteomes" id="UP000176834">
    <property type="component" value="Unassembled WGS sequence"/>
</dbReference>
<feature type="domain" description="Mur ligase central" evidence="4">
    <location>
        <begin position="61"/>
        <end position="269"/>
    </location>
</feature>
<dbReference type="InterPro" id="IPR036565">
    <property type="entry name" value="Mur-like_cat_sf"/>
</dbReference>
<evidence type="ECO:0000259" key="3">
    <source>
        <dbReference type="Pfam" id="PF02875"/>
    </source>
</evidence>
<evidence type="ECO:0000313" key="5">
    <source>
        <dbReference type="EMBL" id="OGN07581.1"/>
    </source>
</evidence>
<protein>
    <recommendedName>
        <fullName evidence="7">UDP-N-acetylmuramyl-tripeptide synthetase</fullName>
    </recommendedName>
</protein>
<dbReference type="GO" id="GO:0009252">
    <property type="term" value="P:peptidoglycan biosynthetic process"/>
    <property type="evidence" value="ECO:0007669"/>
    <property type="project" value="UniProtKB-UniPathway"/>
</dbReference>
<evidence type="ECO:0000259" key="4">
    <source>
        <dbReference type="Pfam" id="PF08245"/>
    </source>
</evidence>
<dbReference type="EMBL" id="MGJN01000004">
    <property type="protein sequence ID" value="OGN07581.1"/>
    <property type="molecule type" value="Genomic_DNA"/>
</dbReference>
<sequence>MIYFDYSMLKENILDKVLFSVKKLIPKSVFNFFQPAYHAILAYTGALVYGFPSKKLKVIGVTGTKGKSTVVYLITKILEADLEVERPSGVKLNVQVGGVAACGSLGYKIKDKEWPNTLKMTMPGRFRLQKLLAEAVKAGCEYFVLEVTSEGIKQKRHLGISFDCAVFTNLHKEHLESHGSFENYYQAKQELFNKTKNIHVINADDQHTDLFGNFPAKHKIFFGLKKGDLVADKVKLTQKGTSFELYGTYFDINLAGEFNVMNCLAALAVGAMYKIDLPSMKPALESIKLIPGRMEFLQREPFNVVVDYAHTPDSLEAVYKTLKNELALRQAQGSQNANKLVCVLGAAGGGRDKWKRPEFGRMAAQYCDEIILTNEDPYDEKPEEILDQIASGFSSATSNKQQVTSKILDRKEAIQKAISMAQKGDTVIITGKGSETSMAAARNKKIPWSDKQTVIDLLKSG</sequence>
<dbReference type="GO" id="GO:0005524">
    <property type="term" value="F:ATP binding"/>
    <property type="evidence" value="ECO:0007669"/>
    <property type="project" value="InterPro"/>
</dbReference>
<dbReference type="Gene3D" id="3.40.1190.10">
    <property type="entry name" value="Mur-like, catalytic domain"/>
    <property type="match status" value="1"/>
</dbReference>
<dbReference type="GO" id="GO:0051301">
    <property type="term" value="P:cell division"/>
    <property type="evidence" value="ECO:0007669"/>
    <property type="project" value="UniProtKB-KW"/>
</dbReference>
<accession>A0A1F8F368</accession>
<dbReference type="InterPro" id="IPR036615">
    <property type="entry name" value="Mur_ligase_C_dom_sf"/>
</dbReference>
<gene>
    <name evidence="5" type="ORF">A3B86_00610</name>
</gene>
<dbReference type="GO" id="GO:0016881">
    <property type="term" value="F:acid-amino acid ligase activity"/>
    <property type="evidence" value="ECO:0007669"/>
    <property type="project" value="InterPro"/>
</dbReference>
<dbReference type="Gene3D" id="3.90.190.20">
    <property type="entry name" value="Mur ligase, C-terminal domain"/>
    <property type="match status" value="1"/>
</dbReference>
<evidence type="ECO:0008006" key="7">
    <source>
        <dbReference type="Google" id="ProtNLM"/>
    </source>
</evidence>
<keyword evidence="2" id="KW-0131">Cell cycle</keyword>
<dbReference type="UniPathway" id="UPA00219"/>
<proteinExistence type="inferred from homology"/>
<comment type="subcellular location">
    <subcellularLocation>
        <location evidence="2">Cytoplasm</location>
    </subcellularLocation>
</comment>
<dbReference type="PANTHER" id="PTHR23135:SF4">
    <property type="entry name" value="UDP-N-ACETYLMURAMOYL-L-ALANYL-D-GLUTAMATE--2,6-DIAMINOPIMELATE LIGASE MURE HOMOLOG, CHLOROPLASTIC"/>
    <property type="match status" value="1"/>
</dbReference>
<dbReference type="NCBIfam" id="TIGR01085">
    <property type="entry name" value="murE"/>
    <property type="match status" value="1"/>
</dbReference>
<dbReference type="GO" id="GO:0071555">
    <property type="term" value="P:cell wall organization"/>
    <property type="evidence" value="ECO:0007669"/>
    <property type="project" value="UniProtKB-KW"/>
</dbReference>
<dbReference type="SUPFAM" id="SSF53623">
    <property type="entry name" value="MurD-like peptide ligases, catalytic domain"/>
    <property type="match status" value="1"/>
</dbReference>
<keyword evidence="2" id="KW-0132">Cell division</keyword>
<dbReference type="InterPro" id="IPR004101">
    <property type="entry name" value="Mur_ligase_C"/>
</dbReference>
<name>A0A1F8F368_9BACT</name>
<keyword evidence="2" id="KW-0133">Cell shape</keyword>
<comment type="caution">
    <text evidence="5">The sequence shown here is derived from an EMBL/GenBank/DDBJ whole genome shotgun (WGS) entry which is preliminary data.</text>
</comment>
<dbReference type="GO" id="GO:0008360">
    <property type="term" value="P:regulation of cell shape"/>
    <property type="evidence" value="ECO:0007669"/>
    <property type="project" value="UniProtKB-KW"/>
</dbReference>
<organism evidence="5 6">
    <name type="scientific">Candidatus Yanofskybacteria bacterium RIFCSPHIGHO2_02_FULL_38_22b</name>
    <dbReference type="NCBI Taxonomy" id="1802673"/>
    <lineage>
        <taxon>Bacteria</taxon>
        <taxon>Candidatus Yanofskyibacteriota</taxon>
    </lineage>
</organism>
<feature type="domain" description="Mur ligase C-terminal" evidence="3">
    <location>
        <begin position="292"/>
        <end position="433"/>
    </location>
</feature>
<dbReference type="InterPro" id="IPR013221">
    <property type="entry name" value="Mur_ligase_cen"/>
</dbReference>
<dbReference type="Pfam" id="PF02875">
    <property type="entry name" value="Mur_ligase_C"/>
    <property type="match status" value="1"/>
</dbReference>
<comment type="similarity">
    <text evidence="1">Belongs to the MurCDEF family. MurE subfamily.</text>
</comment>
<dbReference type="PANTHER" id="PTHR23135">
    <property type="entry name" value="MUR LIGASE FAMILY MEMBER"/>
    <property type="match status" value="1"/>
</dbReference>
<keyword evidence="2" id="KW-0573">Peptidoglycan synthesis</keyword>
<evidence type="ECO:0000256" key="1">
    <source>
        <dbReference type="ARBA" id="ARBA00005898"/>
    </source>
</evidence>
<dbReference type="Pfam" id="PF08245">
    <property type="entry name" value="Mur_ligase_M"/>
    <property type="match status" value="1"/>
</dbReference>
<evidence type="ECO:0000256" key="2">
    <source>
        <dbReference type="RuleBase" id="RU004135"/>
    </source>
</evidence>
<dbReference type="AlphaFoldDB" id="A0A1F8F368"/>
<evidence type="ECO:0000313" key="6">
    <source>
        <dbReference type="Proteomes" id="UP000176834"/>
    </source>
</evidence>
<dbReference type="SUPFAM" id="SSF53244">
    <property type="entry name" value="MurD-like peptide ligases, peptide-binding domain"/>
    <property type="match status" value="1"/>
</dbReference>